<reference evidence="6" key="1">
    <citation type="submission" date="2020-01" db="EMBL/GenBank/DDBJ databases">
        <authorList>
            <person name="Rat A."/>
        </authorList>
    </citation>
    <scope>NUCLEOTIDE SEQUENCE</scope>
    <source>
        <strain evidence="6">LMG 28251</strain>
    </source>
</reference>
<keyword evidence="7" id="KW-1185">Reference proteome</keyword>
<dbReference type="CDD" id="cd00614">
    <property type="entry name" value="CGS_like"/>
    <property type="match status" value="1"/>
</dbReference>
<dbReference type="HAMAP" id="MF_02056">
    <property type="entry name" value="MetZ"/>
    <property type="match status" value="1"/>
</dbReference>
<reference evidence="6" key="2">
    <citation type="journal article" date="2021" name="Syst. Appl. Microbiol.">
        <title>Roseomonas hellenica sp. nov., isolated from roots of wild-growing Alkanna tinctoria.</title>
        <authorList>
            <person name="Rat A."/>
            <person name="Naranjo H.D."/>
            <person name="Lebbe L."/>
            <person name="Cnockaert M."/>
            <person name="Krigas N."/>
            <person name="Grigoriadou K."/>
            <person name="Maloupa E."/>
            <person name="Willems A."/>
        </authorList>
    </citation>
    <scope>NUCLEOTIDE SEQUENCE</scope>
    <source>
        <strain evidence="6">LMG 28251</strain>
    </source>
</reference>
<sequence length="396" mass="42607">MSEPDRPAYRPATQLVHGGQMRSNFEETAEALYLTSGFVYESAEQAEATFAGTVQHYQYSRFGNPTVSMLEARLAALEGAEACRATATGMAAVHATMLSHLKSGDRLVASRALFGSCHWIVSTLLPRYGIEAEFVDGGDLAQWERALSKPAAMVLLETPSNPMLDIIDLKAVCDLAHHAGALVVVDNVFATPLLQRPMEFGADIVVYSATKHFDGQGRVLGGAILAKQAWVNDVLQPFIRNTGPSISPFNAWTILKGLETLHLRVPAMCRSAAAIADMLAEHPAIDRPLYPFRADHPQQALAMQQMGAGGTLVTFEVKGGKAAAFRVLNALRLIRVSNNLGDSKSLVTHPATTTHMRVGAEERARLGITDGTIRLSVGLEDVGDLIEDLAIALVQA</sequence>
<organism evidence="6 7">
    <name type="scientific">Plastoroseomonas arctica</name>
    <dbReference type="NCBI Taxonomy" id="1509237"/>
    <lineage>
        <taxon>Bacteria</taxon>
        <taxon>Pseudomonadati</taxon>
        <taxon>Pseudomonadota</taxon>
        <taxon>Alphaproteobacteria</taxon>
        <taxon>Acetobacterales</taxon>
        <taxon>Acetobacteraceae</taxon>
        <taxon>Plastoroseomonas</taxon>
    </lineage>
</organism>
<dbReference type="GO" id="GO:0016765">
    <property type="term" value="F:transferase activity, transferring alkyl or aryl (other than methyl) groups"/>
    <property type="evidence" value="ECO:0007669"/>
    <property type="project" value="UniProtKB-UniRule"/>
</dbReference>
<feature type="modified residue" description="N6-(pyridoxal phosphate)lysine" evidence="3 4">
    <location>
        <position position="211"/>
    </location>
</feature>
<accession>A0AAF1JZV1</accession>
<keyword evidence="3" id="KW-0028">Amino-acid biosynthesis</keyword>
<comment type="caution">
    <text evidence="6">The sequence shown here is derived from an EMBL/GenBank/DDBJ whole genome shotgun (WGS) entry which is preliminary data.</text>
</comment>
<dbReference type="InterPro" id="IPR006234">
    <property type="entry name" value="O-succ-hSer_sulfhydrylase"/>
</dbReference>
<dbReference type="RefSeq" id="WP_211876036.1">
    <property type="nucleotide sequence ID" value="NZ_JAAEDH010000027.1"/>
</dbReference>
<dbReference type="InterPro" id="IPR015422">
    <property type="entry name" value="PyrdxlP-dep_Trfase_small"/>
</dbReference>
<dbReference type="Proteomes" id="UP001196068">
    <property type="component" value="Unassembled WGS sequence"/>
</dbReference>
<dbReference type="GO" id="GO:0071266">
    <property type="term" value="P:'de novo' L-methionine biosynthetic process"/>
    <property type="evidence" value="ECO:0007669"/>
    <property type="project" value="UniProtKB-UniRule"/>
</dbReference>
<dbReference type="Gene3D" id="3.40.640.10">
    <property type="entry name" value="Type I PLP-dependent aspartate aminotransferase-like (Major domain)"/>
    <property type="match status" value="1"/>
</dbReference>
<keyword evidence="3" id="KW-0808">Transferase</keyword>
<evidence type="ECO:0000313" key="7">
    <source>
        <dbReference type="Proteomes" id="UP001196068"/>
    </source>
</evidence>
<dbReference type="PANTHER" id="PTHR11808:SF80">
    <property type="entry name" value="CYSTATHIONINE GAMMA-LYASE"/>
    <property type="match status" value="1"/>
</dbReference>
<dbReference type="NCBIfam" id="TIGR01325">
    <property type="entry name" value="O_suc_HS_sulf"/>
    <property type="match status" value="1"/>
</dbReference>
<dbReference type="AlphaFoldDB" id="A0AAF1JZV1"/>
<dbReference type="InterPro" id="IPR000277">
    <property type="entry name" value="Cys/Met-Metab_PyrdxlP-dep_enz"/>
</dbReference>
<dbReference type="PIRSF" id="PIRSF001434">
    <property type="entry name" value="CGS"/>
    <property type="match status" value="1"/>
</dbReference>
<comment type="catalytic activity">
    <reaction evidence="3">
        <text>O-succinyl-L-homoserine + hydrogen sulfide = L-homocysteine + succinate</text>
        <dbReference type="Rhea" id="RHEA:27826"/>
        <dbReference type="ChEBI" id="CHEBI:29919"/>
        <dbReference type="ChEBI" id="CHEBI:30031"/>
        <dbReference type="ChEBI" id="CHEBI:57661"/>
        <dbReference type="ChEBI" id="CHEBI:58199"/>
    </reaction>
</comment>
<evidence type="ECO:0000256" key="1">
    <source>
        <dbReference type="ARBA" id="ARBA00001933"/>
    </source>
</evidence>
<dbReference type="InterPro" id="IPR015424">
    <property type="entry name" value="PyrdxlP-dep_Trfase"/>
</dbReference>
<keyword evidence="2 3" id="KW-0663">Pyridoxal phosphate</keyword>
<dbReference type="Gene3D" id="3.90.1150.10">
    <property type="entry name" value="Aspartate Aminotransferase, domain 1"/>
    <property type="match status" value="1"/>
</dbReference>
<dbReference type="EC" id="2.5.1.-" evidence="3"/>
<dbReference type="SUPFAM" id="SSF53383">
    <property type="entry name" value="PLP-dependent transferases"/>
    <property type="match status" value="1"/>
</dbReference>
<evidence type="ECO:0000313" key="6">
    <source>
        <dbReference type="EMBL" id="MBR0657175.1"/>
    </source>
</evidence>
<comment type="cofactor">
    <cofactor evidence="1 3 5">
        <name>pyridoxal 5'-phosphate</name>
        <dbReference type="ChEBI" id="CHEBI:597326"/>
    </cofactor>
</comment>
<comment type="similarity">
    <text evidence="3">Belongs to the trans-sulfuration enzymes family. MetZ subfamily.</text>
</comment>
<dbReference type="Pfam" id="PF01053">
    <property type="entry name" value="Cys_Met_Meta_PP"/>
    <property type="match status" value="1"/>
</dbReference>
<proteinExistence type="inferred from homology"/>
<evidence type="ECO:0000256" key="3">
    <source>
        <dbReference type="HAMAP-Rule" id="MF_02056"/>
    </source>
</evidence>
<dbReference type="PANTHER" id="PTHR11808">
    <property type="entry name" value="TRANS-SULFURATION ENZYME FAMILY MEMBER"/>
    <property type="match status" value="1"/>
</dbReference>
<evidence type="ECO:0000256" key="4">
    <source>
        <dbReference type="PIRSR" id="PIRSR001434-2"/>
    </source>
</evidence>
<dbReference type="GO" id="GO:0016846">
    <property type="term" value="F:carbon-sulfur lyase activity"/>
    <property type="evidence" value="ECO:0007669"/>
    <property type="project" value="TreeGrafter"/>
</dbReference>
<name>A0AAF1JZV1_9PROT</name>
<evidence type="ECO:0000256" key="2">
    <source>
        <dbReference type="ARBA" id="ARBA00022898"/>
    </source>
</evidence>
<dbReference type="EMBL" id="JAAEDH010000027">
    <property type="protein sequence ID" value="MBR0657175.1"/>
    <property type="molecule type" value="Genomic_DNA"/>
</dbReference>
<keyword evidence="3" id="KW-0486">Methionine biosynthesis</keyword>
<comment type="subunit">
    <text evidence="3">Homotetramer.</text>
</comment>
<dbReference type="GO" id="GO:0030170">
    <property type="term" value="F:pyridoxal phosphate binding"/>
    <property type="evidence" value="ECO:0007669"/>
    <property type="project" value="UniProtKB-UniRule"/>
</dbReference>
<evidence type="ECO:0000256" key="5">
    <source>
        <dbReference type="RuleBase" id="RU362118"/>
    </source>
</evidence>
<dbReference type="GO" id="GO:0071268">
    <property type="term" value="P:homocysteine biosynthetic process"/>
    <property type="evidence" value="ECO:0007669"/>
    <property type="project" value="InterPro"/>
</dbReference>
<dbReference type="GO" id="GO:0019346">
    <property type="term" value="P:transsulfuration"/>
    <property type="evidence" value="ECO:0007669"/>
    <property type="project" value="InterPro"/>
</dbReference>
<comment type="function">
    <text evidence="3">Catalyzes the formation of L-homocysteine from O-succinyl-L-homoserine (OSHS) and hydrogen sulfide.</text>
</comment>
<dbReference type="InterPro" id="IPR015421">
    <property type="entry name" value="PyrdxlP-dep_Trfase_major"/>
</dbReference>
<dbReference type="FunFam" id="3.40.640.10:FF:000046">
    <property type="entry name" value="Cystathionine gamma-lyase"/>
    <property type="match status" value="1"/>
</dbReference>
<dbReference type="GO" id="GO:0005737">
    <property type="term" value="C:cytoplasm"/>
    <property type="evidence" value="ECO:0007669"/>
    <property type="project" value="TreeGrafter"/>
</dbReference>
<gene>
    <name evidence="3 6" type="primary">metZ</name>
    <name evidence="6" type="ORF">GXW79_19015</name>
</gene>
<comment type="pathway">
    <text evidence="3">Amino-acid biosynthesis; L-methionine biosynthesis via de novo pathway; L-homocysteine from O-succinyl-L-homoserine: step 1/1.</text>
</comment>
<protein>
    <recommendedName>
        <fullName evidence="3">O-succinylhomoserine sulfhydrylase</fullName>
        <shortName evidence="3">OSH sulfhydrylase</shortName>
        <shortName evidence="3">OSHS sulfhydrylase</shortName>
        <ecNumber evidence="3">2.5.1.-</ecNumber>
    </recommendedName>
</protein>